<organism evidence="9 10">
    <name type="scientific">Aphanomyces stellatus</name>
    <dbReference type="NCBI Taxonomy" id="120398"/>
    <lineage>
        <taxon>Eukaryota</taxon>
        <taxon>Sar</taxon>
        <taxon>Stramenopiles</taxon>
        <taxon>Oomycota</taxon>
        <taxon>Saprolegniomycetes</taxon>
        <taxon>Saprolegniales</taxon>
        <taxon>Verrucalvaceae</taxon>
        <taxon>Aphanomyces</taxon>
    </lineage>
</organism>
<evidence type="ECO:0000256" key="5">
    <source>
        <dbReference type="SAM" id="MobiDB-lite"/>
    </source>
</evidence>
<evidence type="ECO:0000256" key="4">
    <source>
        <dbReference type="ARBA" id="ARBA00022912"/>
    </source>
</evidence>
<dbReference type="PROSITE" id="PS50054">
    <property type="entry name" value="TYR_PHOSPHATASE_DUAL"/>
    <property type="match status" value="1"/>
</dbReference>
<dbReference type="GO" id="GO:0043409">
    <property type="term" value="P:negative regulation of MAPK cascade"/>
    <property type="evidence" value="ECO:0007669"/>
    <property type="project" value="TreeGrafter"/>
</dbReference>
<evidence type="ECO:0000313" key="10">
    <source>
        <dbReference type="Proteomes" id="UP000332933"/>
    </source>
</evidence>
<dbReference type="GO" id="GO:0008330">
    <property type="term" value="F:protein tyrosine/threonine phosphatase activity"/>
    <property type="evidence" value="ECO:0007669"/>
    <property type="project" value="TreeGrafter"/>
</dbReference>
<evidence type="ECO:0000259" key="6">
    <source>
        <dbReference type="PROSITE" id="PS50054"/>
    </source>
</evidence>
<dbReference type="PANTHER" id="PTHR10159">
    <property type="entry name" value="DUAL SPECIFICITY PROTEIN PHOSPHATASE"/>
    <property type="match status" value="1"/>
</dbReference>
<dbReference type="GO" id="GO:0033550">
    <property type="term" value="F:MAP kinase tyrosine phosphatase activity"/>
    <property type="evidence" value="ECO:0007669"/>
    <property type="project" value="TreeGrafter"/>
</dbReference>
<accession>A0A485LAA8</accession>
<reference evidence="9 10" key="1">
    <citation type="submission" date="2019-03" db="EMBL/GenBank/DDBJ databases">
        <authorList>
            <person name="Gaulin E."/>
            <person name="Dumas B."/>
        </authorList>
    </citation>
    <scope>NUCLEOTIDE SEQUENCE [LARGE SCALE GENOMIC DNA]</scope>
    <source>
        <strain evidence="9">CBS 568.67</strain>
    </source>
</reference>
<dbReference type="InterPro" id="IPR000340">
    <property type="entry name" value="Dual-sp_phosphatase_cat-dom"/>
</dbReference>
<dbReference type="CDD" id="cd14498">
    <property type="entry name" value="DSP"/>
    <property type="match status" value="1"/>
</dbReference>
<dbReference type="SMART" id="SM00195">
    <property type="entry name" value="DSPc"/>
    <property type="match status" value="1"/>
</dbReference>
<dbReference type="OrthoDB" id="10252009at2759"/>
<dbReference type="EMBL" id="VJMH01006393">
    <property type="protein sequence ID" value="KAF0690116.1"/>
    <property type="molecule type" value="Genomic_DNA"/>
</dbReference>
<keyword evidence="4" id="KW-0904">Protein phosphatase</keyword>
<evidence type="ECO:0000313" key="8">
    <source>
        <dbReference type="EMBL" id="KAF0690116.1"/>
    </source>
</evidence>
<evidence type="ECO:0000259" key="7">
    <source>
        <dbReference type="PROSITE" id="PS50056"/>
    </source>
</evidence>
<dbReference type="Pfam" id="PF00782">
    <property type="entry name" value="DSPc"/>
    <property type="match status" value="1"/>
</dbReference>
<feature type="compositionally biased region" description="Basic and acidic residues" evidence="5">
    <location>
        <begin position="11"/>
        <end position="20"/>
    </location>
</feature>
<evidence type="ECO:0000313" key="9">
    <source>
        <dbReference type="EMBL" id="VFT95246.1"/>
    </source>
</evidence>
<dbReference type="AlphaFoldDB" id="A0A485LAA8"/>
<evidence type="ECO:0000256" key="3">
    <source>
        <dbReference type="ARBA" id="ARBA00022801"/>
    </source>
</evidence>
<dbReference type="PANTHER" id="PTHR10159:SF511">
    <property type="entry name" value="DUAL SPECIFICITY PROTEIN PHOSPHATASE 1"/>
    <property type="match status" value="1"/>
</dbReference>
<reference evidence="8" key="2">
    <citation type="submission" date="2019-06" db="EMBL/GenBank/DDBJ databases">
        <title>Genomics analysis of Aphanomyces spp. identifies a new class of oomycete effector associated with host adaptation.</title>
        <authorList>
            <person name="Gaulin E."/>
        </authorList>
    </citation>
    <scope>NUCLEOTIDE SEQUENCE</scope>
    <source>
        <strain evidence="8">CBS 578.67</strain>
    </source>
</reference>
<dbReference type="InterPro" id="IPR029021">
    <property type="entry name" value="Prot-tyrosine_phosphatase-like"/>
</dbReference>
<keyword evidence="10" id="KW-1185">Reference proteome</keyword>
<dbReference type="InterPro" id="IPR000387">
    <property type="entry name" value="Tyr_Pase_dom"/>
</dbReference>
<protein>
    <recommendedName>
        <fullName evidence="2">protein-tyrosine-phosphatase</fullName>
        <ecNumber evidence="2">3.1.3.48</ecNumber>
    </recommendedName>
</protein>
<dbReference type="InterPro" id="IPR020422">
    <property type="entry name" value="TYR_PHOSPHATASE_DUAL_dom"/>
</dbReference>
<dbReference type="GO" id="GO:0005737">
    <property type="term" value="C:cytoplasm"/>
    <property type="evidence" value="ECO:0007669"/>
    <property type="project" value="TreeGrafter"/>
</dbReference>
<dbReference type="SMART" id="SM00404">
    <property type="entry name" value="PTPc_motif"/>
    <property type="match status" value="1"/>
</dbReference>
<dbReference type="EMBL" id="CAADRA010006414">
    <property type="protein sequence ID" value="VFT95246.1"/>
    <property type="molecule type" value="Genomic_DNA"/>
</dbReference>
<dbReference type="InterPro" id="IPR016130">
    <property type="entry name" value="Tyr_Pase_AS"/>
</dbReference>
<sequence length="190" mass="20872">MHTAAPTVADEEGHSKQRQKDSFRKFWQGMLTQKYLTSDNQPVPVLPHLYIGSIGAGANWDALCELGITYVLVASETVAFTFESSKRFEYLRVGVPDDPSAQIIDFFDQSNAFIARGRDGGNHILVHCFAGKSRSATLVLAYLIAAEGHSYESALAVLRQTRPQAQPNHGHVGYMISTGLLMFVIDLPSS</sequence>
<dbReference type="SUPFAM" id="SSF52799">
    <property type="entry name" value="(Phosphotyrosine protein) phosphatases II"/>
    <property type="match status" value="1"/>
</dbReference>
<evidence type="ECO:0000256" key="1">
    <source>
        <dbReference type="ARBA" id="ARBA00008601"/>
    </source>
</evidence>
<dbReference type="Proteomes" id="UP000332933">
    <property type="component" value="Unassembled WGS sequence"/>
</dbReference>
<proteinExistence type="inferred from homology"/>
<feature type="domain" description="Tyrosine specific protein phosphatases" evidence="7">
    <location>
        <begin position="104"/>
        <end position="163"/>
    </location>
</feature>
<dbReference type="GO" id="GO:0017017">
    <property type="term" value="F:MAP kinase tyrosine/serine/threonine phosphatase activity"/>
    <property type="evidence" value="ECO:0007669"/>
    <property type="project" value="TreeGrafter"/>
</dbReference>
<evidence type="ECO:0000256" key="2">
    <source>
        <dbReference type="ARBA" id="ARBA00013064"/>
    </source>
</evidence>
<keyword evidence="3" id="KW-0378">Hydrolase</keyword>
<feature type="region of interest" description="Disordered" evidence="5">
    <location>
        <begin position="1"/>
        <end position="20"/>
    </location>
</feature>
<feature type="domain" description="Tyrosine-protein phosphatase" evidence="6">
    <location>
        <begin position="41"/>
        <end position="184"/>
    </location>
</feature>
<comment type="similarity">
    <text evidence="1">Belongs to the protein-tyrosine phosphatase family. Non-receptor class dual specificity subfamily.</text>
</comment>
<dbReference type="EC" id="3.1.3.48" evidence="2"/>
<dbReference type="InterPro" id="IPR003595">
    <property type="entry name" value="Tyr_Pase_cat"/>
</dbReference>
<name>A0A485LAA8_9STRA</name>
<gene>
    <name evidence="9" type="primary">Aste57867_18510</name>
    <name evidence="8" type="ORF">As57867_018448</name>
    <name evidence="9" type="ORF">ASTE57867_18510</name>
</gene>
<dbReference type="PROSITE" id="PS00383">
    <property type="entry name" value="TYR_PHOSPHATASE_1"/>
    <property type="match status" value="1"/>
</dbReference>
<dbReference type="Gene3D" id="3.90.190.10">
    <property type="entry name" value="Protein tyrosine phosphatase superfamily"/>
    <property type="match status" value="1"/>
</dbReference>
<dbReference type="PROSITE" id="PS50056">
    <property type="entry name" value="TYR_PHOSPHATASE_2"/>
    <property type="match status" value="1"/>
</dbReference>